<gene>
    <name evidence="1" type="ORF">AB8S08_05680</name>
</gene>
<dbReference type="EMBL" id="CP165718">
    <property type="protein sequence ID" value="XDV10667.1"/>
    <property type="molecule type" value="Genomic_DNA"/>
</dbReference>
<protein>
    <submittedName>
        <fullName evidence="1">Uncharacterized protein</fullName>
    </submittedName>
</protein>
<sequence length="171" mass="18789">MATLGRAALGIFSALTLSGDTPQENKEQITVFRGTTFTDEHQVHDETGLLMSEAARRAYNEEMYISGDTGKAILAASRENLVCHSELLRKYGGETALAVAQSDGSFTSKEYPRSMFSVTTNESVARRFANGPGGKVYSATIPKGMLVRQPLSSSNESEYFVRGMWKFEELK</sequence>
<reference evidence="1" key="1">
    <citation type="submission" date="2024-07" db="EMBL/GenBank/DDBJ databases">
        <title>Whole genome sequence of bacterial strains from algal surface.</title>
        <authorList>
            <person name="Kumar P."/>
        </authorList>
    </citation>
    <scope>NUCLEOTIDE SEQUENCE</scope>
    <source>
        <strain evidence="1">PP-1MA</strain>
    </source>
</reference>
<dbReference type="AlphaFoldDB" id="A0AB39XCY2"/>
<proteinExistence type="predicted"/>
<organism evidence="1">
    <name type="scientific">Pseudidiomarina sp. PP-1MA</name>
    <dbReference type="NCBI Taxonomy" id="3237706"/>
    <lineage>
        <taxon>Bacteria</taxon>
        <taxon>Pseudomonadati</taxon>
        <taxon>Pseudomonadota</taxon>
        <taxon>Gammaproteobacteria</taxon>
        <taxon>Alteromonadales</taxon>
        <taxon>Idiomarinaceae</taxon>
        <taxon>Pseudidiomarina</taxon>
    </lineage>
</organism>
<accession>A0AB39XCY2</accession>
<name>A0AB39XCY2_9GAMM</name>
<evidence type="ECO:0000313" key="1">
    <source>
        <dbReference type="EMBL" id="XDV10667.1"/>
    </source>
</evidence>
<dbReference type="RefSeq" id="WP_313933465.1">
    <property type="nucleotide sequence ID" value="NZ_CP165718.1"/>
</dbReference>